<dbReference type="AlphaFoldDB" id="S9TID4"/>
<evidence type="ECO:0000256" key="5">
    <source>
        <dbReference type="SAM" id="Phobius"/>
    </source>
</evidence>
<dbReference type="Pfam" id="PF00146">
    <property type="entry name" value="NADHdh"/>
    <property type="match status" value="1"/>
</dbReference>
<dbReference type="PANTHER" id="PTHR43359:SF1">
    <property type="entry name" value="FORMATE HYDROGENLYASE SUBUNIT 4-RELATED"/>
    <property type="match status" value="1"/>
</dbReference>
<dbReference type="InterPro" id="IPR001694">
    <property type="entry name" value="NADH_UbQ_OxRdtase_su1/FPO"/>
</dbReference>
<accession>S9TID4</accession>
<dbReference type="PANTHER" id="PTHR43359">
    <property type="entry name" value="FORMATE HYDROGENLYASE SUBUNIT 4"/>
    <property type="match status" value="1"/>
</dbReference>
<dbReference type="InterPro" id="IPR052561">
    <property type="entry name" value="ComplexI_Subunit1"/>
</dbReference>
<evidence type="ECO:0000313" key="6">
    <source>
        <dbReference type="EMBL" id="EPY02006.1"/>
    </source>
</evidence>
<dbReference type="Proteomes" id="UP000015350">
    <property type="component" value="Unassembled WGS sequence"/>
</dbReference>
<evidence type="ECO:0000256" key="3">
    <source>
        <dbReference type="ARBA" id="ARBA00022989"/>
    </source>
</evidence>
<comment type="subcellular location">
    <subcellularLocation>
        <location evidence="1">Membrane</location>
        <topology evidence="1">Multi-pass membrane protein</topology>
    </subcellularLocation>
</comment>
<feature type="transmembrane region" description="Helical" evidence="5">
    <location>
        <begin position="164"/>
        <end position="189"/>
    </location>
</feature>
<evidence type="ECO:0000313" key="7">
    <source>
        <dbReference type="Proteomes" id="UP000015350"/>
    </source>
</evidence>
<dbReference type="EMBL" id="AQPH01000023">
    <property type="protein sequence ID" value="EPY02006.1"/>
    <property type="molecule type" value="Genomic_DNA"/>
</dbReference>
<proteinExistence type="predicted"/>
<keyword evidence="3 5" id="KW-1133">Transmembrane helix</keyword>
<organism evidence="6 7">
    <name type="scientific">Magnetospirillum fulvum MGU-K5</name>
    <dbReference type="NCBI Taxonomy" id="1316936"/>
    <lineage>
        <taxon>Bacteria</taxon>
        <taxon>Pseudomonadati</taxon>
        <taxon>Pseudomonadota</taxon>
        <taxon>Alphaproteobacteria</taxon>
        <taxon>Rhodospirillales</taxon>
        <taxon>Rhodospirillaceae</taxon>
        <taxon>Magnetospirillum</taxon>
    </lineage>
</organism>
<keyword evidence="6" id="KW-0456">Lyase</keyword>
<evidence type="ECO:0000256" key="2">
    <source>
        <dbReference type="ARBA" id="ARBA00022692"/>
    </source>
</evidence>
<keyword evidence="4 5" id="KW-0472">Membrane</keyword>
<keyword evidence="2 5" id="KW-0812">Transmembrane</keyword>
<sequence>MTEFLIQLAQIFLVVALAPLVTGWVRLVKARLQGRVGASALQPYRDLYRLLQQEAVVAHSASWLFRVAPYVTFSAVWLAAVLIPTFTTDLILAPAADLIALVALLGVARFWTALAGLDVGTAFGGLGASREMMIASLAEPAMLMVTFSLSLVSGSTAPSQIIAFVLSGSVGIEVSMGLALAALVIVAVAENGRIPIDNPSTHLELTMVHEAMVLEYSGRHLALMEAAGMVRLTLFLALIGGLFAPWGIAQAGAGWGEWRWGWEHSLPKALPWPRPWRCSRPGSPRCGCSAMPISWAARCCWGCWRRSSSTCRRRCDGSRADLL</sequence>
<feature type="transmembrane region" description="Helical" evidence="5">
    <location>
        <begin position="63"/>
        <end position="83"/>
    </location>
</feature>
<reference evidence="6 7" key="1">
    <citation type="submission" date="2013-04" db="EMBL/GenBank/DDBJ databases">
        <authorList>
            <person name="Kuznetsov B."/>
            <person name="Ivanovsky R."/>
        </authorList>
    </citation>
    <scope>NUCLEOTIDE SEQUENCE [LARGE SCALE GENOMIC DNA]</scope>
    <source>
        <strain evidence="6 7">MGU-K5</strain>
    </source>
</reference>
<feature type="transmembrane region" description="Helical" evidence="5">
    <location>
        <begin position="90"/>
        <end position="112"/>
    </location>
</feature>
<comment type="caution">
    <text evidence="6">The sequence shown here is derived from an EMBL/GenBank/DDBJ whole genome shotgun (WGS) entry which is preliminary data.</text>
</comment>
<evidence type="ECO:0000256" key="1">
    <source>
        <dbReference type="ARBA" id="ARBA00004141"/>
    </source>
</evidence>
<feature type="transmembrane region" description="Helical" evidence="5">
    <location>
        <begin position="229"/>
        <end position="249"/>
    </location>
</feature>
<dbReference type="GO" id="GO:0005886">
    <property type="term" value="C:plasma membrane"/>
    <property type="evidence" value="ECO:0007669"/>
    <property type="project" value="TreeGrafter"/>
</dbReference>
<dbReference type="GO" id="GO:0016829">
    <property type="term" value="F:lyase activity"/>
    <property type="evidence" value="ECO:0007669"/>
    <property type="project" value="UniProtKB-KW"/>
</dbReference>
<dbReference type="STRING" id="1316936.K678_07932"/>
<dbReference type="RefSeq" id="WP_021131932.1">
    <property type="nucleotide sequence ID" value="NZ_AQPH01000023.1"/>
</dbReference>
<protein>
    <submittedName>
        <fullName evidence="6">Formate hydrogenlyase subunit 4</fullName>
    </submittedName>
</protein>
<evidence type="ECO:0000256" key="4">
    <source>
        <dbReference type="ARBA" id="ARBA00023136"/>
    </source>
</evidence>
<dbReference type="PATRIC" id="fig|1316936.3.peg.1585"/>
<name>S9TID4_MAGFU</name>
<gene>
    <name evidence="6" type="ORF">K678_07932</name>
</gene>
<feature type="transmembrane region" description="Helical" evidence="5">
    <location>
        <begin position="132"/>
        <end position="152"/>
    </location>
</feature>
<dbReference type="eggNOG" id="COG0650">
    <property type="taxonomic scope" value="Bacteria"/>
</dbReference>